<protein>
    <submittedName>
        <fullName evidence="1">Uncharacterized protein</fullName>
    </submittedName>
</protein>
<accession>A0A811MHY1</accession>
<evidence type="ECO:0000313" key="2">
    <source>
        <dbReference type="Proteomes" id="UP000604825"/>
    </source>
</evidence>
<evidence type="ECO:0000313" key="1">
    <source>
        <dbReference type="EMBL" id="CAD6204705.1"/>
    </source>
</evidence>
<keyword evidence="2" id="KW-1185">Reference proteome</keyword>
<dbReference type="AlphaFoldDB" id="A0A811MHY1"/>
<sequence>MAVAAASCSSGMTAAASHILGTTALPRISDRGGNLNSHRHWGGCDGTAGEKAGQVIDDAPRTRSFSSAILRRGDVGYVEPPGAEHATREHVAQDLEPLPGWSTDAQFLMPQPHYFAISSFCCHTKNKMQML</sequence>
<dbReference type="Proteomes" id="UP000604825">
    <property type="component" value="Unassembled WGS sequence"/>
</dbReference>
<comment type="caution">
    <text evidence="1">The sequence shown here is derived from an EMBL/GenBank/DDBJ whole genome shotgun (WGS) entry which is preliminary data.</text>
</comment>
<gene>
    <name evidence="1" type="ORF">NCGR_LOCUS2698</name>
</gene>
<dbReference type="EMBL" id="CAJGYO010000001">
    <property type="protein sequence ID" value="CAD6204705.1"/>
    <property type="molecule type" value="Genomic_DNA"/>
</dbReference>
<reference evidence="1" key="1">
    <citation type="submission" date="2020-10" db="EMBL/GenBank/DDBJ databases">
        <authorList>
            <person name="Han B."/>
            <person name="Lu T."/>
            <person name="Zhao Q."/>
            <person name="Huang X."/>
            <person name="Zhao Y."/>
        </authorList>
    </citation>
    <scope>NUCLEOTIDE SEQUENCE</scope>
</reference>
<proteinExistence type="predicted"/>
<name>A0A811MHY1_9POAL</name>
<organism evidence="1 2">
    <name type="scientific">Miscanthus lutarioriparius</name>
    <dbReference type="NCBI Taxonomy" id="422564"/>
    <lineage>
        <taxon>Eukaryota</taxon>
        <taxon>Viridiplantae</taxon>
        <taxon>Streptophyta</taxon>
        <taxon>Embryophyta</taxon>
        <taxon>Tracheophyta</taxon>
        <taxon>Spermatophyta</taxon>
        <taxon>Magnoliopsida</taxon>
        <taxon>Liliopsida</taxon>
        <taxon>Poales</taxon>
        <taxon>Poaceae</taxon>
        <taxon>PACMAD clade</taxon>
        <taxon>Panicoideae</taxon>
        <taxon>Andropogonodae</taxon>
        <taxon>Andropogoneae</taxon>
        <taxon>Saccharinae</taxon>
        <taxon>Miscanthus</taxon>
    </lineage>
</organism>